<feature type="signal peptide" evidence="2">
    <location>
        <begin position="1"/>
        <end position="30"/>
    </location>
</feature>
<feature type="chain" id="PRO_5018119661" description="Fibronectin type-III domain-containing protein" evidence="2">
    <location>
        <begin position="31"/>
        <end position="397"/>
    </location>
</feature>
<dbReference type="Pfam" id="PF07495">
    <property type="entry name" value="Y_Y_Y"/>
    <property type="match status" value="1"/>
</dbReference>
<feature type="domain" description="Fibronectin type-III" evidence="3">
    <location>
        <begin position="47"/>
        <end position="142"/>
    </location>
</feature>
<evidence type="ECO:0000313" key="4">
    <source>
        <dbReference type="EMBL" id="RNB56554.1"/>
    </source>
</evidence>
<dbReference type="PANTHER" id="PTHR13817">
    <property type="entry name" value="TITIN"/>
    <property type="match status" value="1"/>
</dbReference>
<evidence type="ECO:0000256" key="1">
    <source>
        <dbReference type="ARBA" id="ARBA00022737"/>
    </source>
</evidence>
<evidence type="ECO:0000259" key="3">
    <source>
        <dbReference type="PROSITE" id="PS50853"/>
    </source>
</evidence>
<dbReference type="OrthoDB" id="2475074at2"/>
<dbReference type="InterPro" id="IPR036116">
    <property type="entry name" value="FN3_sf"/>
</dbReference>
<dbReference type="CDD" id="cd00063">
    <property type="entry name" value="FN3"/>
    <property type="match status" value="2"/>
</dbReference>
<dbReference type="InterPro" id="IPR013783">
    <property type="entry name" value="Ig-like_fold"/>
</dbReference>
<dbReference type="InterPro" id="IPR003961">
    <property type="entry name" value="FN3_dom"/>
</dbReference>
<organism evidence="4 5">
    <name type="scientific">Brevibacillus gelatini</name>
    <dbReference type="NCBI Taxonomy" id="1655277"/>
    <lineage>
        <taxon>Bacteria</taxon>
        <taxon>Bacillati</taxon>
        <taxon>Bacillota</taxon>
        <taxon>Bacilli</taxon>
        <taxon>Bacillales</taxon>
        <taxon>Paenibacillaceae</taxon>
        <taxon>Brevibacillus</taxon>
    </lineage>
</organism>
<protein>
    <recommendedName>
        <fullName evidence="3">Fibronectin type-III domain-containing protein</fullName>
    </recommendedName>
</protein>
<gene>
    <name evidence="4" type="ORF">EDM57_12160</name>
</gene>
<dbReference type="SMART" id="SM00060">
    <property type="entry name" value="FN3"/>
    <property type="match status" value="4"/>
</dbReference>
<keyword evidence="2" id="KW-0732">Signal</keyword>
<evidence type="ECO:0000313" key="5">
    <source>
        <dbReference type="Proteomes" id="UP000268829"/>
    </source>
</evidence>
<name>A0A3M8AZD5_9BACL</name>
<dbReference type="InterPro" id="IPR050964">
    <property type="entry name" value="Striated_Muscle_Regulatory"/>
</dbReference>
<dbReference type="Proteomes" id="UP000268829">
    <property type="component" value="Unassembled WGS sequence"/>
</dbReference>
<feature type="domain" description="Fibronectin type-III" evidence="3">
    <location>
        <begin position="143"/>
        <end position="224"/>
    </location>
</feature>
<comment type="caution">
    <text evidence="4">The sequence shown here is derived from an EMBL/GenBank/DDBJ whole genome shotgun (WGS) entry which is preliminary data.</text>
</comment>
<sequence>MRSVVIVKKVRQIAILTLLGCFSFAQLSFAASAVSTTIVNVVTLAKTPTNLTLDTEAATDTSLPLRWDANGNPSNTGYTLEMSEDQTDWTVVLDKGIDDMEETVTGLVGNKMYYFRVSSFNQDSPPKTNGEYLTGQFLTKPAKPATPTGSVDGQTITVNWENEPGTTTKLFDSNDQQLTINDGDTSKTLADLTPDTAYEFYIVHSNATGDSVPSDKVKIWTDAKEPANLRVTDSSETSLTVAIDANGNPSTTQYKYRINTIDGTAIDESDWTTDLTYNFGSLSPGRYRVYAKARNNPQNPNAKETAEIELVTGTVPAAPTVNTVPTEDSITVTLTPNSDSTNVEFRIVLQDENGQEVATTDWAQQGTGWAASELTYTFTGLQPNRKYKVLGEARYAE</sequence>
<reference evidence="4 5" key="1">
    <citation type="submission" date="2018-10" db="EMBL/GenBank/DDBJ databases">
        <title>Phylogenomics of Brevibacillus.</title>
        <authorList>
            <person name="Dunlap C."/>
        </authorList>
    </citation>
    <scope>NUCLEOTIDE SEQUENCE [LARGE SCALE GENOMIC DNA]</scope>
    <source>
        <strain evidence="4 5">DSM 100115</strain>
    </source>
</reference>
<proteinExistence type="predicted"/>
<dbReference type="InterPro" id="IPR011123">
    <property type="entry name" value="Y_Y_Y"/>
</dbReference>
<dbReference type="EMBL" id="RHHS01000028">
    <property type="protein sequence ID" value="RNB56554.1"/>
    <property type="molecule type" value="Genomic_DNA"/>
</dbReference>
<feature type="domain" description="Fibronectin type-III" evidence="3">
    <location>
        <begin position="315"/>
        <end position="397"/>
    </location>
</feature>
<keyword evidence="5" id="KW-1185">Reference proteome</keyword>
<dbReference type="Pfam" id="PF00041">
    <property type="entry name" value="fn3"/>
    <property type="match status" value="1"/>
</dbReference>
<keyword evidence="1" id="KW-0677">Repeat</keyword>
<dbReference type="AlphaFoldDB" id="A0A3M8AZD5"/>
<dbReference type="PANTHER" id="PTHR13817:SF166">
    <property type="entry name" value="NEURONAL IGCAM-RELATED"/>
    <property type="match status" value="1"/>
</dbReference>
<accession>A0A3M8AZD5</accession>
<dbReference type="Gene3D" id="2.60.40.10">
    <property type="entry name" value="Immunoglobulins"/>
    <property type="match status" value="4"/>
</dbReference>
<evidence type="ECO:0000256" key="2">
    <source>
        <dbReference type="SAM" id="SignalP"/>
    </source>
</evidence>
<dbReference type="PROSITE" id="PS50853">
    <property type="entry name" value="FN3"/>
    <property type="match status" value="3"/>
</dbReference>
<dbReference type="SUPFAM" id="SSF49265">
    <property type="entry name" value="Fibronectin type III"/>
    <property type="match status" value="2"/>
</dbReference>